<accession>A0A923SUH3</accession>
<sequence length="124" mass="14046">MKVKGQAQFHPLKFLKGLIAELIIYERTPVLSVEGHTARTGQGNVRAEKIVFACHYPFINFPGLYFSRMHQERSYVLALENTRQEEGMYIGAGSMPYSFRFPLSGVTRRANRTGMSSPDFRNGA</sequence>
<organism evidence="1 2">
    <name type="scientific">Zhenpiania hominis</name>
    <dbReference type="NCBI Taxonomy" id="2763644"/>
    <lineage>
        <taxon>Bacteria</taxon>
        <taxon>Bacillati</taxon>
        <taxon>Bacillota</taxon>
        <taxon>Clostridia</taxon>
        <taxon>Peptostreptococcales</taxon>
        <taxon>Anaerovoracaceae</taxon>
        <taxon>Zhenpiania</taxon>
    </lineage>
</organism>
<dbReference type="AlphaFoldDB" id="A0A923SUH3"/>
<gene>
    <name evidence="1" type="ORF">H9L42_00815</name>
</gene>
<proteinExistence type="predicted"/>
<evidence type="ECO:0000313" key="1">
    <source>
        <dbReference type="EMBL" id="MBC6678373.1"/>
    </source>
</evidence>
<reference evidence="1" key="1">
    <citation type="submission" date="2020-08" db="EMBL/GenBank/DDBJ databases">
        <title>Genome public.</title>
        <authorList>
            <person name="Liu C."/>
            <person name="Sun Q."/>
        </authorList>
    </citation>
    <scope>NUCLEOTIDE SEQUENCE</scope>
    <source>
        <strain evidence="1">BX12</strain>
    </source>
</reference>
<protein>
    <submittedName>
        <fullName evidence="1">FAD-binding oxidoreductase</fullName>
    </submittedName>
</protein>
<dbReference type="EMBL" id="JACRYT010000001">
    <property type="protein sequence ID" value="MBC6678373.1"/>
    <property type="molecule type" value="Genomic_DNA"/>
</dbReference>
<keyword evidence="2" id="KW-1185">Reference proteome</keyword>
<comment type="caution">
    <text evidence="1">The sequence shown here is derived from an EMBL/GenBank/DDBJ whole genome shotgun (WGS) entry which is preliminary data.</text>
</comment>
<name>A0A923SUH3_9FIRM</name>
<dbReference type="Proteomes" id="UP000602647">
    <property type="component" value="Unassembled WGS sequence"/>
</dbReference>
<evidence type="ECO:0000313" key="2">
    <source>
        <dbReference type="Proteomes" id="UP000602647"/>
    </source>
</evidence>